<dbReference type="RefSeq" id="WP_011770803.1">
    <property type="nucleotide sequence ID" value="NC_008709.1"/>
</dbReference>
<keyword evidence="1" id="KW-1133">Transmembrane helix</keyword>
<protein>
    <submittedName>
        <fullName evidence="3">DNA-binding NERD domain-containing protein</fullName>
    </submittedName>
</protein>
<evidence type="ECO:0000256" key="1">
    <source>
        <dbReference type="SAM" id="Phobius"/>
    </source>
</evidence>
<dbReference type="EMBL" id="CP000510">
    <property type="protein sequence ID" value="ABM04243.1"/>
    <property type="molecule type" value="Genomic_DNA"/>
</dbReference>
<dbReference type="AlphaFoldDB" id="A1SXM8"/>
<keyword evidence="1" id="KW-0812">Transmembrane</keyword>
<dbReference type="KEGG" id="pin:Ping_2522"/>
<dbReference type="HOGENOM" id="CLU_068011_2_0_6"/>
<dbReference type="GO" id="GO:0003916">
    <property type="term" value="F:DNA topoisomerase activity"/>
    <property type="evidence" value="ECO:0007669"/>
    <property type="project" value="InterPro"/>
</dbReference>
<dbReference type="STRING" id="357804.Ping_2522"/>
<dbReference type="Pfam" id="PF01396">
    <property type="entry name" value="Zn_ribbon_Top1"/>
    <property type="match status" value="1"/>
</dbReference>
<evidence type="ECO:0000313" key="3">
    <source>
        <dbReference type="EMBL" id="ABM04243.1"/>
    </source>
</evidence>
<dbReference type="SUPFAM" id="SSF57783">
    <property type="entry name" value="Zinc beta-ribbon"/>
    <property type="match status" value="1"/>
</dbReference>
<evidence type="ECO:0000313" key="4">
    <source>
        <dbReference type="Proteomes" id="UP000000639"/>
    </source>
</evidence>
<dbReference type="InterPro" id="IPR013498">
    <property type="entry name" value="Topo_IA_Znf"/>
</dbReference>
<keyword evidence="4" id="KW-1185">Reference proteome</keyword>
<dbReference type="GO" id="GO:0005694">
    <property type="term" value="C:chromosome"/>
    <property type="evidence" value="ECO:0007669"/>
    <property type="project" value="InterPro"/>
</dbReference>
<dbReference type="Gene3D" id="3.30.65.10">
    <property type="entry name" value="Bacterial Topoisomerase I, domain 1"/>
    <property type="match status" value="1"/>
</dbReference>
<organism evidence="3 4">
    <name type="scientific">Psychromonas ingrahamii (strain DSM 17664 / CCUG 51855 / 37)</name>
    <dbReference type="NCBI Taxonomy" id="357804"/>
    <lineage>
        <taxon>Bacteria</taxon>
        <taxon>Pseudomonadati</taxon>
        <taxon>Pseudomonadota</taxon>
        <taxon>Gammaproteobacteria</taxon>
        <taxon>Alteromonadales</taxon>
        <taxon>Psychromonadaceae</taxon>
        <taxon>Psychromonas</taxon>
    </lineage>
</organism>
<accession>A1SXM8</accession>
<keyword evidence="3" id="KW-0238">DNA-binding</keyword>
<dbReference type="GO" id="GO:0006265">
    <property type="term" value="P:DNA topological change"/>
    <property type="evidence" value="ECO:0007669"/>
    <property type="project" value="InterPro"/>
</dbReference>
<evidence type="ECO:0000259" key="2">
    <source>
        <dbReference type="PROSITE" id="PS50965"/>
    </source>
</evidence>
<keyword evidence="1" id="KW-0472">Membrane</keyword>
<dbReference type="Pfam" id="PF08378">
    <property type="entry name" value="NERD"/>
    <property type="match status" value="1"/>
</dbReference>
<feature type="transmembrane region" description="Helical" evidence="1">
    <location>
        <begin position="20"/>
        <end position="38"/>
    </location>
</feature>
<dbReference type="InterPro" id="IPR011528">
    <property type="entry name" value="NERD"/>
</dbReference>
<dbReference type="eggNOG" id="COG0551">
    <property type="taxonomic scope" value="Bacteria"/>
</dbReference>
<reference evidence="3 4" key="1">
    <citation type="submission" date="2007-01" db="EMBL/GenBank/DDBJ databases">
        <title>Complete sequence of Psychromonas ingrahamii 37.</title>
        <authorList>
            <consortium name="US DOE Joint Genome Institute"/>
            <person name="Copeland A."/>
            <person name="Lucas S."/>
            <person name="Lapidus A."/>
            <person name="Barry K."/>
            <person name="Detter J.C."/>
            <person name="Glavina del Rio T."/>
            <person name="Hammon N."/>
            <person name="Israni S."/>
            <person name="Dalin E."/>
            <person name="Tice H."/>
            <person name="Pitluck S."/>
            <person name="Thompson L.S."/>
            <person name="Brettin T."/>
            <person name="Bruce D."/>
            <person name="Han C."/>
            <person name="Tapia R."/>
            <person name="Schmutz J."/>
            <person name="Larimer F."/>
            <person name="Land M."/>
            <person name="Hauser L."/>
            <person name="Kyrpides N."/>
            <person name="Ivanova N."/>
            <person name="Staley J."/>
            <person name="Richardson P."/>
        </authorList>
    </citation>
    <scope>NUCLEOTIDE SEQUENCE [LARGE SCALE GENOMIC DNA]</scope>
    <source>
        <strain evidence="3 4">37</strain>
    </source>
</reference>
<gene>
    <name evidence="3" type="ordered locus">Ping_2522</name>
</gene>
<dbReference type="PROSITE" id="PS50965">
    <property type="entry name" value="NERD"/>
    <property type="match status" value="1"/>
</dbReference>
<dbReference type="GO" id="GO:0003677">
    <property type="term" value="F:DNA binding"/>
    <property type="evidence" value="ECO:0007669"/>
    <property type="project" value="UniProtKB-KW"/>
</dbReference>
<sequence length="269" mass="30759">MDYNSMLSGIVEGLLRTALQWWYLFPILILGLIVKTPWFKGKAGEFLVNFLLSKFMDKNKYHLIKNVTLPTDDGTTQIDHIVVSQFGVFVIETKNMKGWIFGTAKQKQWTQKIFRYSGKFQNPLHQNYKHTQTLAGCLDVPSEYIYSVVVFVGDSTFKTKMPDNVTYARGCVAYIKSKKELHFTEDKITEIVTAIEEGRLSRGLKTNLQHIKHVKVIVEAKQAPKVIEEKTCPKCGTLMILREAKKGKNAGNQFWGCSNFPQCRTVVDH</sequence>
<proteinExistence type="predicted"/>
<name>A1SXM8_PSYIN</name>
<feature type="domain" description="NERD" evidence="2">
    <location>
        <begin position="40"/>
        <end position="157"/>
    </location>
</feature>
<dbReference type="OrthoDB" id="5782056at2"/>
<dbReference type="Proteomes" id="UP000000639">
    <property type="component" value="Chromosome"/>
</dbReference>